<dbReference type="Pfam" id="PF06725">
    <property type="entry name" value="3D"/>
    <property type="match status" value="1"/>
</dbReference>
<keyword evidence="1" id="KW-0732">Signal</keyword>
<evidence type="ECO:0000256" key="2">
    <source>
        <dbReference type="SAM" id="Phobius"/>
    </source>
</evidence>
<dbReference type="InterPro" id="IPR007137">
    <property type="entry name" value="DUF348"/>
</dbReference>
<gene>
    <name evidence="4" type="primary">yabE</name>
    <name evidence="4" type="ORF">HAL01_23690</name>
</gene>
<dbReference type="Gene3D" id="2.20.230.10">
    <property type="entry name" value="Resuscitation-promoting factor rpfb"/>
    <property type="match status" value="1"/>
</dbReference>
<dbReference type="EMBL" id="BJYE01000047">
    <property type="protein sequence ID" value="GEN57905.1"/>
    <property type="molecule type" value="Genomic_DNA"/>
</dbReference>
<dbReference type="InterPro" id="IPR010611">
    <property type="entry name" value="3D_dom"/>
</dbReference>
<dbReference type="GO" id="GO:0009254">
    <property type="term" value="P:peptidoglycan turnover"/>
    <property type="evidence" value="ECO:0007669"/>
    <property type="project" value="InterPro"/>
</dbReference>
<reference evidence="4 5" key="1">
    <citation type="submission" date="2019-07" db="EMBL/GenBank/DDBJ databases">
        <title>Whole genome shotgun sequence of Halolactibacillus alkaliphilus NBRC 103919.</title>
        <authorList>
            <person name="Hosoyama A."/>
            <person name="Uohara A."/>
            <person name="Ohji S."/>
            <person name="Ichikawa N."/>
        </authorList>
    </citation>
    <scope>NUCLEOTIDE SEQUENCE [LARGE SCALE GENOMIC DNA]</scope>
    <source>
        <strain evidence="4 5">NBRC 103919</strain>
    </source>
</reference>
<dbReference type="CDD" id="cd22786">
    <property type="entry name" value="DPBB_YuiC-like"/>
    <property type="match status" value="1"/>
</dbReference>
<sequence length="400" mass="43761">MNLKSKLLSGLKHKVFMPIVTVLLLLVVVGFTWLEVTKADVEFTHNGETETVVTRAQTVEALLEELEIQLGNDDYLSHELTTEITSDMSIEYKEAVEVVVNDDAQTTTYMTTADTVGEFLQEEAITLQSHDVLSVDEAAAIEDKLTLDINRAVKVTVTDGTNESEEVYTTEETVKDLLDEAAIELSELDRVEPSVDEAIKEDMAISVIRVEEVTDVVEEAVAFSTVRRNDSSITKGKEEVIEAGSNGLIEKRYTVVMENGKEVSRELESEEVKKEASQRIVAVGTKVIQQAPSRGTSSRKAVSGKTITMEATAYNWNCATCDGRGLTATGYNLKANPDGVIAVDPSVIPLGTRVYVEGYGYAVARDTGGAIKGNKIDLHMRSVSAARQFGRRTVKLTIVE</sequence>
<name>A0A511X4R7_9BACI</name>
<dbReference type="OrthoDB" id="9798935at2"/>
<evidence type="ECO:0000259" key="3">
    <source>
        <dbReference type="PROSITE" id="PS51109"/>
    </source>
</evidence>
<evidence type="ECO:0000313" key="4">
    <source>
        <dbReference type="EMBL" id="GEN57905.1"/>
    </source>
</evidence>
<dbReference type="Pfam" id="PF07501">
    <property type="entry name" value="G5"/>
    <property type="match status" value="1"/>
</dbReference>
<keyword evidence="2" id="KW-0812">Transmembrane</keyword>
<dbReference type="InterPro" id="IPR036908">
    <property type="entry name" value="RlpA-like_sf"/>
</dbReference>
<dbReference type="GO" id="GO:0019867">
    <property type="term" value="C:outer membrane"/>
    <property type="evidence" value="ECO:0007669"/>
    <property type="project" value="InterPro"/>
</dbReference>
<protein>
    <recommendedName>
        <fullName evidence="3">G5 domain-containing protein</fullName>
    </recommendedName>
</protein>
<dbReference type="AlphaFoldDB" id="A0A511X4R7"/>
<dbReference type="Pfam" id="PF03990">
    <property type="entry name" value="DUF348"/>
    <property type="match status" value="3"/>
</dbReference>
<dbReference type="STRING" id="442899.SAMN05720591_14318"/>
<dbReference type="InterPro" id="IPR011098">
    <property type="entry name" value="G5_dom"/>
</dbReference>
<dbReference type="InterPro" id="IPR051933">
    <property type="entry name" value="Resuscitation_pf_RpfB"/>
</dbReference>
<dbReference type="GO" id="GO:0004553">
    <property type="term" value="F:hydrolase activity, hydrolyzing O-glycosyl compounds"/>
    <property type="evidence" value="ECO:0007669"/>
    <property type="project" value="InterPro"/>
</dbReference>
<accession>A0A511X4R7</accession>
<dbReference type="PANTHER" id="PTHR39160:SF4">
    <property type="entry name" value="RESUSCITATION-PROMOTING FACTOR RPFB"/>
    <property type="match status" value="1"/>
</dbReference>
<keyword evidence="5" id="KW-1185">Reference proteome</keyword>
<evidence type="ECO:0000313" key="5">
    <source>
        <dbReference type="Proteomes" id="UP000321400"/>
    </source>
</evidence>
<keyword evidence="2" id="KW-0472">Membrane</keyword>
<organism evidence="4 5">
    <name type="scientific">Halolactibacillus alkaliphilus</name>
    <dbReference type="NCBI Taxonomy" id="442899"/>
    <lineage>
        <taxon>Bacteria</taxon>
        <taxon>Bacillati</taxon>
        <taxon>Bacillota</taxon>
        <taxon>Bacilli</taxon>
        <taxon>Bacillales</taxon>
        <taxon>Bacillaceae</taxon>
        <taxon>Halolactibacillus</taxon>
    </lineage>
</organism>
<feature type="transmembrane region" description="Helical" evidence="2">
    <location>
        <begin position="15"/>
        <end position="34"/>
    </location>
</feature>
<dbReference type="Gene3D" id="2.40.40.10">
    <property type="entry name" value="RlpA-like domain"/>
    <property type="match status" value="1"/>
</dbReference>
<dbReference type="RefSeq" id="WP_089803560.1">
    <property type="nucleotide sequence ID" value="NZ_BJYE01000047.1"/>
</dbReference>
<keyword evidence="2" id="KW-1133">Transmembrane helix</keyword>
<comment type="caution">
    <text evidence="4">The sequence shown here is derived from an EMBL/GenBank/DDBJ whole genome shotgun (WGS) entry which is preliminary data.</text>
</comment>
<dbReference type="SUPFAM" id="SSF50685">
    <property type="entry name" value="Barwin-like endoglucanases"/>
    <property type="match status" value="1"/>
</dbReference>
<evidence type="ECO:0000256" key="1">
    <source>
        <dbReference type="ARBA" id="ARBA00022729"/>
    </source>
</evidence>
<feature type="domain" description="G5" evidence="3">
    <location>
        <begin position="207"/>
        <end position="287"/>
    </location>
</feature>
<dbReference type="Proteomes" id="UP000321400">
    <property type="component" value="Unassembled WGS sequence"/>
</dbReference>
<dbReference type="PROSITE" id="PS51109">
    <property type="entry name" value="G5"/>
    <property type="match status" value="1"/>
</dbReference>
<proteinExistence type="predicted"/>
<dbReference type="PANTHER" id="PTHR39160">
    <property type="entry name" value="CELL WALL-BINDING PROTEIN YOCH"/>
    <property type="match status" value="1"/>
</dbReference>
<dbReference type="SMART" id="SM01208">
    <property type="entry name" value="G5"/>
    <property type="match status" value="1"/>
</dbReference>